<reference evidence="1" key="1">
    <citation type="submission" date="2020-07" db="EMBL/GenBank/DDBJ databases">
        <title>Multicomponent nature underlies the extraordinary mechanical properties of spider dragline silk.</title>
        <authorList>
            <person name="Kono N."/>
            <person name="Nakamura H."/>
            <person name="Mori M."/>
            <person name="Yoshida Y."/>
            <person name="Ohtoshi R."/>
            <person name="Malay A.D."/>
            <person name="Moran D.A.P."/>
            <person name="Tomita M."/>
            <person name="Numata K."/>
            <person name="Arakawa K."/>
        </authorList>
    </citation>
    <scope>NUCLEOTIDE SEQUENCE</scope>
</reference>
<sequence length="79" mass="9117">MADQEDQEQNQHVAIEMDEFDDLPFAEMAALPLRDIEARERRIASVITAKVLDGHQVQQLSVRAARLHRHRCRARIEGN</sequence>
<evidence type="ECO:0000313" key="2">
    <source>
        <dbReference type="Proteomes" id="UP000887116"/>
    </source>
</evidence>
<organism evidence="1 2">
    <name type="scientific">Trichonephila clavata</name>
    <name type="common">Joro spider</name>
    <name type="synonym">Nephila clavata</name>
    <dbReference type="NCBI Taxonomy" id="2740835"/>
    <lineage>
        <taxon>Eukaryota</taxon>
        <taxon>Metazoa</taxon>
        <taxon>Ecdysozoa</taxon>
        <taxon>Arthropoda</taxon>
        <taxon>Chelicerata</taxon>
        <taxon>Arachnida</taxon>
        <taxon>Araneae</taxon>
        <taxon>Araneomorphae</taxon>
        <taxon>Entelegynae</taxon>
        <taxon>Araneoidea</taxon>
        <taxon>Nephilidae</taxon>
        <taxon>Trichonephila</taxon>
    </lineage>
</organism>
<dbReference type="EMBL" id="BMAO01017718">
    <property type="protein sequence ID" value="GFR17972.1"/>
    <property type="molecule type" value="Genomic_DNA"/>
</dbReference>
<dbReference type="OrthoDB" id="10527851at2759"/>
<evidence type="ECO:0000313" key="1">
    <source>
        <dbReference type="EMBL" id="GFR17972.1"/>
    </source>
</evidence>
<comment type="caution">
    <text evidence="1">The sequence shown here is derived from an EMBL/GenBank/DDBJ whole genome shotgun (WGS) entry which is preliminary data.</text>
</comment>
<proteinExistence type="predicted"/>
<protein>
    <submittedName>
        <fullName evidence="1">Uncharacterized protein</fullName>
    </submittedName>
</protein>
<dbReference type="Proteomes" id="UP000887116">
    <property type="component" value="Unassembled WGS sequence"/>
</dbReference>
<accession>A0A8X6H6M1</accession>
<name>A0A8X6H6M1_TRICU</name>
<dbReference type="AlphaFoldDB" id="A0A8X6H6M1"/>
<gene>
    <name evidence="1" type="ORF">TNCT_17231</name>
</gene>
<keyword evidence="2" id="KW-1185">Reference proteome</keyword>